<dbReference type="Gene3D" id="3.40.50.300">
    <property type="entry name" value="P-loop containing nucleotide triphosphate hydrolases"/>
    <property type="match status" value="1"/>
</dbReference>
<dbReference type="Gene3D" id="1.10.10.10">
    <property type="entry name" value="Winged helix-like DNA-binding domain superfamily/Winged helix DNA-binding domain"/>
    <property type="match status" value="1"/>
</dbReference>
<dbReference type="Proteomes" id="UP001523216">
    <property type="component" value="Unassembled WGS sequence"/>
</dbReference>
<dbReference type="InterPro" id="IPR036388">
    <property type="entry name" value="WH-like_DNA-bd_sf"/>
</dbReference>
<feature type="domain" description="HTH luxR-type" evidence="3">
    <location>
        <begin position="843"/>
        <end position="908"/>
    </location>
</feature>
<dbReference type="InterPro" id="IPR027417">
    <property type="entry name" value="P-loop_NTPase"/>
</dbReference>
<dbReference type="SMART" id="SM00421">
    <property type="entry name" value="HTH_LUXR"/>
    <property type="match status" value="1"/>
</dbReference>
<dbReference type="Pfam" id="PF13191">
    <property type="entry name" value="AAA_16"/>
    <property type="match status" value="1"/>
</dbReference>
<dbReference type="EMBL" id="JAMQOL010000075">
    <property type="protein sequence ID" value="MCM4084314.1"/>
    <property type="molecule type" value="Genomic_DNA"/>
</dbReference>
<dbReference type="PRINTS" id="PR00038">
    <property type="entry name" value="HTHLUXR"/>
</dbReference>
<evidence type="ECO:0000313" key="5">
    <source>
        <dbReference type="Proteomes" id="UP001523216"/>
    </source>
</evidence>
<sequence length="911" mass="97942">MELFGRETELDRIARFLESVRHSGDVRLVRGEPGVGKSALIAAAADLAAEAGLRVLRASGSEFEADVSYSMLNQLLLPLHDEMLRLPPGPRDALNVALGFGPGPSAPPLLVCNAALALVVTVAQKAPVLLVVDDVQWIDRPSAVVLGFVARRVAGSPVGVVATSRTGTGSFLDPRGLTEVALQPLSPEASGQLVDARFPGLPSDMRRQLLELAQGNPLALTELPATLVSPASQGPARRDVVPLSEHLQTLFAQRISGLPEATRKLLLLATFEGSGDLRILREAADIADLAPAEQERLVRVDGVTAHLTFRHPLIRSALVALSTHDERRDAHLAIAAALADDLERRAWHLAAAMSGPDDTVATQLDEAAHRVRMRGDMLGAVAALVRAAELSATTEARARRLAEAAYIGAESGDTGTDAVTLLADARATALDPSGSLNAANATAFLMLNGDGDVHTAHRLLAGAIETGGHGWRSDDPALVEALHTLVLLSWYAGRPEHWAVFHRAMARLTPCPTDILSVLSKTFPDPVRTGAAALDEIDGLLAELARTDDAARIIRTGTASVYLDRLADNREPSWRLVHQGRQGGSPRRHLGALMHLCLDDYLTGRWDEAEELAREGQQLCDTAGVQFFAWYFRYNRAIIAAGRGRPEEANGLADEITHWALPRGVAGAALFAHHPRTLAASAEGDFEAAYQNAVAMSPAGELARYAPHCTWVMFDLVEAAMRTGRTAEARAHAEAMRSAGVARLSPRMALVQRGADALAFDDDETNRRLEATLREPAAQHWLFEASRIRLAFAEKLRRRKALTAARSHLLDAHQGFASMGATPWLTRTAQELRVTGLRPETIEDAVPTTLTAQELEIAQLAASGLSNKQIAERLFLSHRTVGAHLYRVFPKLGISSRAGLRDALSRGSRSS</sequence>
<dbReference type="PANTHER" id="PTHR16305">
    <property type="entry name" value="TESTICULAR SOLUBLE ADENYLYL CYCLASE"/>
    <property type="match status" value="1"/>
</dbReference>
<dbReference type="PROSITE" id="PS50043">
    <property type="entry name" value="HTH_LUXR_2"/>
    <property type="match status" value="1"/>
</dbReference>
<protein>
    <submittedName>
        <fullName evidence="4">AAA family ATPase</fullName>
    </submittedName>
</protein>
<reference evidence="4 5" key="1">
    <citation type="submission" date="2022-06" db="EMBL/GenBank/DDBJ databases">
        <title>Actinoplanes abujensis sp. nov., isolated from Nigerian arid soil.</title>
        <authorList>
            <person name="Ding P."/>
        </authorList>
    </citation>
    <scope>NUCLEOTIDE SEQUENCE [LARGE SCALE GENOMIC DNA]</scope>
    <source>
        <strain evidence="5">TRM88002</strain>
    </source>
</reference>
<comment type="caution">
    <text evidence="4">The sequence shown here is derived from an EMBL/GenBank/DDBJ whole genome shotgun (WGS) entry which is preliminary data.</text>
</comment>
<evidence type="ECO:0000313" key="4">
    <source>
        <dbReference type="EMBL" id="MCM4084314.1"/>
    </source>
</evidence>
<dbReference type="RefSeq" id="WP_251804066.1">
    <property type="nucleotide sequence ID" value="NZ_JAMQOL010000075.1"/>
</dbReference>
<name>A0ABT0YE46_9ACTN</name>
<evidence type="ECO:0000256" key="2">
    <source>
        <dbReference type="ARBA" id="ARBA00022840"/>
    </source>
</evidence>
<dbReference type="PANTHER" id="PTHR16305:SF35">
    <property type="entry name" value="TRANSCRIPTIONAL ACTIVATOR DOMAIN"/>
    <property type="match status" value="1"/>
</dbReference>
<dbReference type="InterPro" id="IPR016032">
    <property type="entry name" value="Sig_transdc_resp-reg_C-effctor"/>
</dbReference>
<dbReference type="SUPFAM" id="SSF52540">
    <property type="entry name" value="P-loop containing nucleoside triphosphate hydrolases"/>
    <property type="match status" value="1"/>
</dbReference>
<organism evidence="4 5">
    <name type="scientific">Paractinoplanes hotanensis</name>
    <dbReference type="NCBI Taxonomy" id="2906497"/>
    <lineage>
        <taxon>Bacteria</taxon>
        <taxon>Bacillati</taxon>
        <taxon>Actinomycetota</taxon>
        <taxon>Actinomycetes</taxon>
        <taxon>Micromonosporales</taxon>
        <taxon>Micromonosporaceae</taxon>
        <taxon>Paractinoplanes</taxon>
    </lineage>
</organism>
<keyword evidence="2" id="KW-0067">ATP-binding</keyword>
<dbReference type="Pfam" id="PF00196">
    <property type="entry name" value="GerE"/>
    <property type="match status" value="1"/>
</dbReference>
<accession>A0ABT0YE46</accession>
<gene>
    <name evidence="4" type="ORF">LXN57_42955</name>
</gene>
<dbReference type="PROSITE" id="PS00622">
    <property type="entry name" value="HTH_LUXR_1"/>
    <property type="match status" value="1"/>
</dbReference>
<evidence type="ECO:0000259" key="3">
    <source>
        <dbReference type="PROSITE" id="PS50043"/>
    </source>
</evidence>
<keyword evidence="1" id="KW-0547">Nucleotide-binding</keyword>
<dbReference type="CDD" id="cd06170">
    <property type="entry name" value="LuxR_C_like"/>
    <property type="match status" value="1"/>
</dbReference>
<dbReference type="InterPro" id="IPR041664">
    <property type="entry name" value="AAA_16"/>
</dbReference>
<evidence type="ECO:0000256" key="1">
    <source>
        <dbReference type="ARBA" id="ARBA00022741"/>
    </source>
</evidence>
<dbReference type="InterPro" id="IPR000792">
    <property type="entry name" value="Tscrpt_reg_LuxR_C"/>
</dbReference>
<proteinExistence type="predicted"/>
<keyword evidence="5" id="KW-1185">Reference proteome</keyword>
<dbReference type="SUPFAM" id="SSF46894">
    <property type="entry name" value="C-terminal effector domain of the bipartite response regulators"/>
    <property type="match status" value="1"/>
</dbReference>